<dbReference type="Proteomes" id="UP000799118">
    <property type="component" value="Unassembled WGS sequence"/>
</dbReference>
<sequence length="87" mass="10404">MPFDSLFLALSIHLIYSFYMLFRHCTCFLCSLPWHQWLPHRLSLLAPLQHYLSIHNALLYFTVKDTVSAFQPMNHVTRHFVIERPCQ</sequence>
<name>A0A6A4IAV1_9AGAR</name>
<protein>
    <submittedName>
        <fullName evidence="1">Uncharacterized protein</fullName>
    </submittedName>
</protein>
<keyword evidence="2" id="KW-1185">Reference proteome</keyword>
<dbReference type="EMBL" id="ML769394">
    <property type="protein sequence ID" value="KAE9407679.1"/>
    <property type="molecule type" value="Genomic_DNA"/>
</dbReference>
<accession>A0A6A4IAV1</accession>
<proteinExistence type="predicted"/>
<dbReference type="AlphaFoldDB" id="A0A6A4IAV1"/>
<organism evidence="1 2">
    <name type="scientific">Gymnopus androsaceus JB14</name>
    <dbReference type="NCBI Taxonomy" id="1447944"/>
    <lineage>
        <taxon>Eukaryota</taxon>
        <taxon>Fungi</taxon>
        <taxon>Dikarya</taxon>
        <taxon>Basidiomycota</taxon>
        <taxon>Agaricomycotina</taxon>
        <taxon>Agaricomycetes</taxon>
        <taxon>Agaricomycetidae</taxon>
        <taxon>Agaricales</taxon>
        <taxon>Marasmiineae</taxon>
        <taxon>Omphalotaceae</taxon>
        <taxon>Gymnopus</taxon>
    </lineage>
</organism>
<evidence type="ECO:0000313" key="2">
    <source>
        <dbReference type="Proteomes" id="UP000799118"/>
    </source>
</evidence>
<evidence type="ECO:0000313" key="1">
    <source>
        <dbReference type="EMBL" id="KAE9407679.1"/>
    </source>
</evidence>
<reference evidence="1" key="1">
    <citation type="journal article" date="2019" name="Environ. Microbiol.">
        <title>Fungal ecological strategies reflected in gene transcription - a case study of two litter decomposers.</title>
        <authorList>
            <person name="Barbi F."/>
            <person name="Kohler A."/>
            <person name="Barry K."/>
            <person name="Baskaran P."/>
            <person name="Daum C."/>
            <person name="Fauchery L."/>
            <person name="Ihrmark K."/>
            <person name="Kuo A."/>
            <person name="LaButti K."/>
            <person name="Lipzen A."/>
            <person name="Morin E."/>
            <person name="Grigoriev I.V."/>
            <person name="Henrissat B."/>
            <person name="Lindahl B."/>
            <person name="Martin F."/>
        </authorList>
    </citation>
    <scope>NUCLEOTIDE SEQUENCE</scope>
    <source>
        <strain evidence="1">JB14</strain>
    </source>
</reference>
<gene>
    <name evidence="1" type="ORF">BT96DRAFT_81322</name>
</gene>